<name>A0A841DZN1_9ACTN</name>
<dbReference type="Proteomes" id="UP000558997">
    <property type="component" value="Unassembled WGS sequence"/>
</dbReference>
<comment type="caution">
    <text evidence="1">The sequence shown here is derived from an EMBL/GenBank/DDBJ whole genome shotgun (WGS) entry which is preliminary data.</text>
</comment>
<reference evidence="1 2" key="1">
    <citation type="submission" date="2020-08" db="EMBL/GenBank/DDBJ databases">
        <title>Sequencing the genomes of 1000 actinobacteria strains.</title>
        <authorList>
            <person name="Klenk H.-P."/>
        </authorList>
    </citation>
    <scope>NUCLEOTIDE SEQUENCE [LARGE SCALE GENOMIC DNA]</scope>
    <source>
        <strain evidence="1 2">DSM 17294</strain>
    </source>
</reference>
<proteinExistence type="predicted"/>
<evidence type="ECO:0000313" key="1">
    <source>
        <dbReference type="EMBL" id="MBB5983629.1"/>
    </source>
</evidence>
<protein>
    <submittedName>
        <fullName evidence="1">Uncharacterized protein</fullName>
    </submittedName>
</protein>
<organism evidence="1 2">
    <name type="scientific">Kribbella solani</name>
    <dbReference type="NCBI Taxonomy" id="236067"/>
    <lineage>
        <taxon>Bacteria</taxon>
        <taxon>Bacillati</taxon>
        <taxon>Actinomycetota</taxon>
        <taxon>Actinomycetes</taxon>
        <taxon>Propionibacteriales</taxon>
        <taxon>Kribbellaceae</taxon>
        <taxon>Kribbella</taxon>
    </lineage>
</organism>
<dbReference type="AlphaFoldDB" id="A0A841DZN1"/>
<keyword evidence="2" id="KW-1185">Reference proteome</keyword>
<accession>A0A841DZN1</accession>
<evidence type="ECO:0000313" key="2">
    <source>
        <dbReference type="Proteomes" id="UP000558997"/>
    </source>
</evidence>
<dbReference type="EMBL" id="JACHNF010000001">
    <property type="protein sequence ID" value="MBB5983629.1"/>
    <property type="molecule type" value="Genomic_DNA"/>
</dbReference>
<gene>
    <name evidence="1" type="ORF">HDA44_006970</name>
</gene>
<sequence>MKLCLVNEDERRVWVAALGHAYVRSIAAGCGG</sequence>